<dbReference type="InterPro" id="IPR029068">
    <property type="entry name" value="Glyas_Bleomycin-R_OHBP_Dase"/>
</dbReference>
<dbReference type="Gene3D" id="3.10.180.10">
    <property type="entry name" value="2,3-Dihydroxybiphenyl 1,2-Dioxygenase, domain 1"/>
    <property type="match status" value="1"/>
</dbReference>
<dbReference type="SUPFAM" id="SSF54593">
    <property type="entry name" value="Glyoxalase/Bleomycin resistance protein/Dihydroxybiphenyl dioxygenase"/>
    <property type="match status" value="1"/>
</dbReference>
<dbReference type="EMBL" id="VTEW01000008">
    <property type="protein sequence ID" value="TYS78321.1"/>
    <property type="molecule type" value="Genomic_DNA"/>
</dbReference>
<dbReference type="GO" id="GO:0046872">
    <property type="term" value="F:metal ion binding"/>
    <property type="evidence" value="ECO:0007669"/>
    <property type="project" value="UniProtKB-KW"/>
</dbReference>
<dbReference type="InterPro" id="IPR037523">
    <property type="entry name" value="VOC_core"/>
</dbReference>
<name>A0A5D4TU14_9BACI</name>
<sequence>MNWHHAGIEVEDLERSAAFYEQIFGFKARSCLKLGEEKIVFLACGSIVIELIGNSEQITASSNLHLAWEVEDLSYWMDHIEECGLKPLEGPYSLDSGLTVIFYKGPDGEVIELVSQRTGVY</sequence>
<dbReference type="RefSeq" id="WP_148991817.1">
    <property type="nucleotide sequence ID" value="NZ_VTEW01000008.1"/>
</dbReference>
<dbReference type="PANTHER" id="PTHR43048">
    <property type="entry name" value="METHYLMALONYL-COA EPIMERASE"/>
    <property type="match status" value="1"/>
</dbReference>
<accession>A0A5D4TU14</accession>
<dbReference type="PANTHER" id="PTHR43048:SF3">
    <property type="entry name" value="METHYLMALONYL-COA EPIMERASE, MITOCHONDRIAL"/>
    <property type="match status" value="1"/>
</dbReference>
<feature type="domain" description="VOC" evidence="2">
    <location>
        <begin position="2"/>
        <end position="116"/>
    </location>
</feature>
<dbReference type="Proteomes" id="UP000325054">
    <property type="component" value="Unassembled WGS sequence"/>
</dbReference>
<reference evidence="3 4" key="1">
    <citation type="submission" date="2019-08" db="EMBL/GenBank/DDBJ databases">
        <title>Bacillus genomes from the desert of Cuatro Cienegas, Coahuila.</title>
        <authorList>
            <person name="Olmedo-Alvarez G."/>
        </authorList>
    </citation>
    <scope>NUCLEOTIDE SEQUENCE [LARGE SCALE GENOMIC DNA]</scope>
    <source>
        <strain evidence="3 4">CH451a_14T</strain>
    </source>
</reference>
<dbReference type="InterPro" id="IPR051785">
    <property type="entry name" value="MMCE/EMCE_epimerase"/>
</dbReference>
<proteinExistence type="predicted"/>
<dbReference type="GO" id="GO:0004493">
    <property type="term" value="F:methylmalonyl-CoA epimerase activity"/>
    <property type="evidence" value="ECO:0007669"/>
    <property type="project" value="TreeGrafter"/>
</dbReference>
<evidence type="ECO:0000256" key="1">
    <source>
        <dbReference type="ARBA" id="ARBA00022723"/>
    </source>
</evidence>
<evidence type="ECO:0000313" key="4">
    <source>
        <dbReference type="Proteomes" id="UP000325054"/>
    </source>
</evidence>
<dbReference type="AlphaFoldDB" id="A0A5D4TU14"/>
<gene>
    <name evidence="3" type="ORF">FZC80_11165</name>
</gene>
<dbReference type="OrthoDB" id="9814858at2"/>
<protein>
    <submittedName>
        <fullName evidence="3">VOC family protein</fullName>
    </submittedName>
</protein>
<dbReference type="InterPro" id="IPR004360">
    <property type="entry name" value="Glyas_Fos-R_dOase_dom"/>
</dbReference>
<evidence type="ECO:0000259" key="2">
    <source>
        <dbReference type="PROSITE" id="PS51819"/>
    </source>
</evidence>
<keyword evidence="1" id="KW-0479">Metal-binding</keyword>
<dbReference type="GO" id="GO:0046491">
    <property type="term" value="P:L-methylmalonyl-CoA metabolic process"/>
    <property type="evidence" value="ECO:0007669"/>
    <property type="project" value="TreeGrafter"/>
</dbReference>
<dbReference type="Pfam" id="PF00903">
    <property type="entry name" value="Glyoxalase"/>
    <property type="match status" value="1"/>
</dbReference>
<evidence type="ECO:0000313" key="3">
    <source>
        <dbReference type="EMBL" id="TYS78321.1"/>
    </source>
</evidence>
<organism evidence="3 4">
    <name type="scientific">Rossellomorea aquimaris</name>
    <dbReference type="NCBI Taxonomy" id="189382"/>
    <lineage>
        <taxon>Bacteria</taxon>
        <taxon>Bacillati</taxon>
        <taxon>Bacillota</taxon>
        <taxon>Bacilli</taxon>
        <taxon>Bacillales</taxon>
        <taxon>Bacillaceae</taxon>
        <taxon>Rossellomorea</taxon>
    </lineage>
</organism>
<comment type="caution">
    <text evidence="3">The sequence shown here is derived from an EMBL/GenBank/DDBJ whole genome shotgun (WGS) entry which is preliminary data.</text>
</comment>
<dbReference type="PROSITE" id="PS51819">
    <property type="entry name" value="VOC"/>
    <property type="match status" value="1"/>
</dbReference>